<dbReference type="EMBL" id="PKPP01012346">
    <property type="protein sequence ID" value="PWA42526.1"/>
    <property type="molecule type" value="Genomic_DNA"/>
</dbReference>
<protein>
    <submittedName>
        <fullName evidence="1">Uncharacterized protein</fullName>
    </submittedName>
</protein>
<accession>A0A2U1L0K0</accession>
<dbReference type="AlphaFoldDB" id="A0A2U1L0K0"/>
<sequence>MVKQRYSAPSEEQEDFASYTELRYMDQRTLCYQSLAVSMANKQSEAIHNDQNH</sequence>
<proteinExistence type="predicted"/>
<evidence type="ECO:0000313" key="2">
    <source>
        <dbReference type="Proteomes" id="UP000245207"/>
    </source>
</evidence>
<reference evidence="1 2" key="1">
    <citation type="journal article" date="2018" name="Mol. Plant">
        <title>The genome of Artemisia annua provides insight into the evolution of Asteraceae family and artemisinin biosynthesis.</title>
        <authorList>
            <person name="Shen Q."/>
            <person name="Zhang L."/>
            <person name="Liao Z."/>
            <person name="Wang S."/>
            <person name="Yan T."/>
            <person name="Shi P."/>
            <person name="Liu M."/>
            <person name="Fu X."/>
            <person name="Pan Q."/>
            <person name="Wang Y."/>
            <person name="Lv Z."/>
            <person name="Lu X."/>
            <person name="Zhang F."/>
            <person name="Jiang W."/>
            <person name="Ma Y."/>
            <person name="Chen M."/>
            <person name="Hao X."/>
            <person name="Li L."/>
            <person name="Tang Y."/>
            <person name="Lv G."/>
            <person name="Zhou Y."/>
            <person name="Sun X."/>
            <person name="Brodelius P.E."/>
            <person name="Rose J.K.C."/>
            <person name="Tang K."/>
        </authorList>
    </citation>
    <scope>NUCLEOTIDE SEQUENCE [LARGE SCALE GENOMIC DNA]</scope>
    <source>
        <strain evidence="2">cv. Huhao1</strain>
        <tissue evidence="1">Leaf</tissue>
    </source>
</reference>
<comment type="caution">
    <text evidence="1">The sequence shown here is derived from an EMBL/GenBank/DDBJ whole genome shotgun (WGS) entry which is preliminary data.</text>
</comment>
<organism evidence="1 2">
    <name type="scientific">Artemisia annua</name>
    <name type="common">Sweet wormwood</name>
    <dbReference type="NCBI Taxonomy" id="35608"/>
    <lineage>
        <taxon>Eukaryota</taxon>
        <taxon>Viridiplantae</taxon>
        <taxon>Streptophyta</taxon>
        <taxon>Embryophyta</taxon>
        <taxon>Tracheophyta</taxon>
        <taxon>Spermatophyta</taxon>
        <taxon>Magnoliopsida</taxon>
        <taxon>eudicotyledons</taxon>
        <taxon>Gunneridae</taxon>
        <taxon>Pentapetalae</taxon>
        <taxon>asterids</taxon>
        <taxon>campanulids</taxon>
        <taxon>Asterales</taxon>
        <taxon>Asteraceae</taxon>
        <taxon>Asteroideae</taxon>
        <taxon>Anthemideae</taxon>
        <taxon>Artemisiinae</taxon>
        <taxon>Artemisia</taxon>
    </lineage>
</organism>
<name>A0A2U1L0K0_ARTAN</name>
<gene>
    <name evidence="1" type="ORF">CTI12_AA543720</name>
</gene>
<keyword evidence="2" id="KW-1185">Reference proteome</keyword>
<dbReference type="Proteomes" id="UP000245207">
    <property type="component" value="Unassembled WGS sequence"/>
</dbReference>
<evidence type="ECO:0000313" key="1">
    <source>
        <dbReference type="EMBL" id="PWA42526.1"/>
    </source>
</evidence>